<keyword evidence="1" id="KW-0812">Transmembrane</keyword>
<dbReference type="AlphaFoldDB" id="A0A7W8FYL8"/>
<accession>A0A7W8FYL8</accession>
<comment type="caution">
    <text evidence="2">The sequence shown here is derived from an EMBL/GenBank/DDBJ whole genome shotgun (WGS) entry which is preliminary data.</text>
</comment>
<organism evidence="2 3">
    <name type="scientific">Faecalicoccus acidiformans</name>
    <dbReference type="NCBI Taxonomy" id="915173"/>
    <lineage>
        <taxon>Bacteria</taxon>
        <taxon>Bacillati</taxon>
        <taxon>Bacillota</taxon>
        <taxon>Erysipelotrichia</taxon>
        <taxon>Erysipelotrichales</taxon>
        <taxon>Erysipelotrichaceae</taxon>
        <taxon>Faecalicoccus</taxon>
    </lineage>
</organism>
<name>A0A7W8FYL8_9FIRM</name>
<protein>
    <submittedName>
        <fullName evidence="2">Uncharacterized protein</fullName>
    </submittedName>
</protein>
<evidence type="ECO:0000313" key="2">
    <source>
        <dbReference type="EMBL" id="MBB5185546.1"/>
    </source>
</evidence>
<dbReference type="RefSeq" id="WP_183376607.1">
    <property type="nucleotide sequence ID" value="NZ_CALVCN010000012.1"/>
</dbReference>
<keyword evidence="1" id="KW-1133">Transmembrane helix</keyword>
<evidence type="ECO:0000256" key="1">
    <source>
        <dbReference type="SAM" id="Phobius"/>
    </source>
</evidence>
<sequence>MNKHIIAMLLYFAAAAFFLLYVFLDVNTILAGAILLIVAVFFSRSIKK</sequence>
<feature type="transmembrane region" description="Helical" evidence="1">
    <location>
        <begin position="5"/>
        <end position="23"/>
    </location>
</feature>
<proteinExistence type="predicted"/>
<dbReference type="EMBL" id="JACHHD010000017">
    <property type="protein sequence ID" value="MBB5185546.1"/>
    <property type="molecule type" value="Genomic_DNA"/>
</dbReference>
<evidence type="ECO:0000313" key="3">
    <source>
        <dbReference type="Proteomes" id="UP000521313"/>
    </source>
</evidence>
<dbReference type="Proteomes" id="UP000521313">
    <property type="component" value="Unassembled WGS sequence"/>
</dbReference>
<reference evidence="2 3" key="1">
    <citation type="submission" date="2020-08" db="EMBL/GenBank/DDBJ databases">
        <title>Genomic Encyclopedia of Type Strains, Phase IV (KMG-IV): sequencing the most valuable type-strain genomes for metagenomic binning, comparative biology and taxonomic classification.</title>
        <authorList>
            <person name="Goeker M."/>
        </authorList>
    </citation>
    <scope>NUCLEOTIDE SEQUENCE [LARGE SCALE GENOMIC DNA]</scope>
    <source>
        <strain evidence="2 3">DSM 26963</strain>
    </source>
</reference>
<feature type="transmembrane region" description="Helical" evidence="1">
    <location>
        <begin position="29"/>
        <end position="46"/>
    </location>
</feature>
<keyword evidence="1" id="KW-0472">Membrane</keyword>
<gene>
    <name evidence="2" type="ORF">HNQ43_001610</name>
</gene>